<gene>
    <name evidence="1" type="primary">5576763</name>
</gene>
<dbReference type="GO" id="GO:0008092">
    <property type="term" value="F:cytoskeletal protein binding"/>
    <property type="evidence" value="ECO:0007669"/>
    <property type="project" value="TreeGrafter"/>
</dbReference>
<protein>
    <submittedName>
        <fullName evidence="1">Uncharacterized protein</fullName>
    </submittedName>
</protein>
<dbReference type="InterPro" id="IPR033602">
    <property type="entry name" value="CIMAP3"/>
</dbReference>
<proteinExistence type="predicted"/>
<dbReference type="Pfam" id="PF07004">
    <property type="entry name" value="SHIPPO-rpt"/>
    <property type="match status" value="2"/>
</dbReference>
<evidence type="ECO:0000313" key="1">
    <source>
        <dbReference type="EnsemblMetazoa" id="AAEL012748-PC"/>
    </source>
</evidence>
<dbReference type="PANTHER" id="PTHR31508:SF2">
    <property type="entry name" value="PROTEIN PITCHFORK"/>
    <property type="match status" value="1"/>
</dbReference>
<keyword evidence="2" id="KW-1185">Reference proteome</keyword>
<reference evidence="1" key="2">
    <citation type="submission" date="2020-05" db="UniProtKB">
        <authorList>
            <consortium name="EnsemblMetazoa"/>
        </authorList>
    </citation>
    <scope>IDENTIFICATION</scope>
    <source>
        <strain evidence="1">LVP_AGWG</strain>
    </source>
</reference>
<dbReference type="OrthoDB" id="8189408at2759"/>
<dbReference type="EnsemblMetazoa" id="AAEL012748-RC">
    <property type="protein sequence ID" value="AAEL012748-PC"/>
    <property type="gene ID" value="AAEL012748"/>
</dbReference>
<dbReference type="PANTHER" id="PTHR31508">
    <property type="entry name" value="PROTEIN PITCHFORK"/>
    <property type="match status" value="1"/>
</dbReference>
<organism evidence="1 2">
    <name type="scientific">Aedes aegypti</name>
    <name type="common">Yellowfever mosquito</name>
    <name type="synonym">Culex aegypti</name>
    <dbReference type="NCBI Taxonomy" id="7159"/>
    <lineage>
        <taxon>Eukaryota</taxon>
        <taxon>Metazoa</taxon>
        <taxon>Ecdysozoa</taxon>
        <taxon>Arthropoda</taxon>
        <taxon>Hexapoda</taxon>
        <taxon>Insecta</taxon>
        <taxon>Pterygota</taxon>
        <taxon>Neoptera</taxon>
        <taxon>Endopterygota</taxon>
        <taxon>Diptera</taxon>
        <taxon>Nematocera</taxon>
        <taxon>Culicoidea</taxon>
        <taxon>Culicidae</taxon>
        <taxon>Culicinae</taxon>
        <taxon>Aedini</taxon>
        <taxon>Aedes</taxon>
        <taxon>Stegomyia</taxon>
    </lineage>
</organism>
<sequence length="292" mass="34056">MDHSEFKRLLEREGRKEYQLILRRCNDFGFDYVIKRPPQARICFGSTIQREAVPLKGPALSSIMRRTMPEVSGENLAPGSYNITYYDKPSHPVLQKVCSKRGYGSLSATTIRFKFDEVSSTPGMGEYDTTKVKPVKTSSYPFGVKVPRWREKPSPAVPGPGTYSCKQRKDIRLQSFGGKIKIIPATMTICKTDNFDRCYRCDQTPEVDYWKHFKSDRSLCRRCMEREIDDAKYRSKTKSVMVNRLAALKEFQRIRHCSYYHKHDKTTAAIQFVSNRDLKRKFRIENYLSMYE</sequence>
<reference evidence="1 2" key="1">
    <citation type="submission" date="2017-06" db="EMBL/GenBank/DDBJ databases">
        <title>Aedes aegypti genome working group (AGWG) sequencing and assembly.</title>
        <authorList>
            <consortium name="Aedes aegypti Genome Working Group (AGWG)"/>
            <person name="Matthews B.J."/>
        </authorList>
    </citation>
    <scope>NUCLEOTIDE SEQUENCE [LARGE SCALE GENOMIC DNA]</scope>
    <source>
        <strain evidence="1 2">LVP_AGWG</strain>
    </source>
</reference>
<name>A0A6I8TMV8_AEDAE</name>
<dbReference type="Proteomes" id="UP000008820">
    <property type="component" value="Chromosome 3"/>
</dbReference>
<evidence type="ECO:0000313" key="2">
    <source>
        <dbReference type="Proteomes" id="UP000008820"/>
    </source>
</evidence>
<dbReference type="AlphaFoldDB" id="A0A6I8TMV8"/>
<dbReference type="GO" id="GO:0031344">
    <property type="term" value="P:regulation of cell projection organization"/>
    <property type="evidence" value="ECO:0007669"/>
    <property type="project" value="TreeGrafter"/>
</dbReference>
<accession>A0A6I8TMV8</accession>
<dbReference type="InterPro" id="IPR010736">
    <property type="entry name" value="SHIPPO-rpt"/>
</dbReference>
<dbReference type="InParanoid" id="A0A6I8TMV8"/>